<dbReference type="Proteomes" id="UP000039865">
    <property type="component" value="Unassembled WGS sequence"/>
</dbReference>
<keyword evidence="1" id="KW-1133">Transmembrane helix</keyword>
<sequence length="357" mass="41084">MQRGAHDLNIFETQRNKISLTTYLLGTQKIYILLYKRHHFFRMRQLNNLLLISLQLDQGYYKGVNKQEKILLSKESSKHQCILLLLEVIQSLQQTSKCSNDYRALVRVVSSNCLDEAILGTILAALQHQPKNPLDYIALLEGVTHIMKTLLSFIVFLYLVFGSLKPFLDYMFLRSFIGIRNDNKINTITSKSFIERALTAITSTNNPSNVPSSGLSFTLWVFKYLTQFLPPLILPLYLQQQQSLSLQMIDLLVVVDLINIILEGVIYLYFRITTKCNQNNISIKQECLLQYSNFQSDNTRPVKIKAVHIETTKSQPEVMRVIRIELTSRVTENKRTLIYRLVISTPAIFASLPMASK</sequence>
<dbReference type="AlphaFoldDB" id="A0A078AE88"/>
<evidence type="ECO:0000256" key="1">
    <source>
        <dbReference type="SAM" id="Phobius"/>
    </source>
</evidence>
<keyword evidence="3" id="KW-1185">Reference proteome</keyword>
<gene>
    <name evidence="2" type="primary">Contig10441.g11141</name>
    <name evidence="2" type="ORF">STYLEM_8809</name>
</gene>
<evidence type="ECO:0000313" key="3">
    <source>
        <dbReference type="Proteomes" id="UP000039865"/>
    </source>
</evidence>
<accession>A0A078AE88</accession>
<proteinExistence type="predicted"/>
<reference evidence="2 3" key="1">
    <citation type="submission" date="2014-06" db="EMBL/GenBank/DDBJ databases">
        <authorList>
            <person name="Swart Estienne"/>
        </authorList>
    </citation>
    <scope>NUCLEOTIDE SEQUENCE [LARGE SCALE GENOMIC DNA]</scope>
    <source>
        <strain evidence="2 3">130c</strain>
    </source>
</reference>
<feature type="transmembrane region" description="Helical" evidence="1">
    <location>
        <begin position="136"/>
        <end position="161"/>
    </location>
</feature>
<evidence type="ECO:0000313" key="2">
    <source>
        <dbReference type="EMBL" id="CDW79817.1"/>
    </source>
</evidence>
<evidence type="ECO:0008006" key="4">
    <source>
        <dbReference type="Google" id="ProtNLM"/>
    </source>
</evidence>
<organism evidence="2 3">
    <name type="scientific">Stylonychia lemnae</name>
    <name type="common">Ciliate</name>
    <dbReference type="NCBI Taxonomy" id="5949"/>
    <lineage>
        <taxon>Eukaryota</taxon>
        <taxon>Sar</taxon>
        <taxon>Alveolata</taxon>
        <taxon>Ciliophora</taxon>
        <taxon>Intramacronucleata</taxon>
        <taxon>Spirotrichea</taxon>
        <taxon>Stichotrichia</taxon>
        <taxon>Sporadotrichida</taxon>
        <taxon>Oxytrichidae</taxon>
        <taxon>Stylonychinae</taxon>
        <taxon>Stylonychia</taxon>
    </lineage>
</organism>
<dbReference type="InParanoid" id="A0A078AE88"/>
<keyword evidence="1" id="KW-0472">Membrane</keyword>
<name>A0A078AE88_STYLE</name>
<feature type="transmembrane region" description="Helical" evidence="1">
    <location>
        <begin position="249"/>
        <end position="270"/>
    </location>
</feature>
<protein>
    <recommendedName>
        <fullName evidence="4">Transmembrane protein</fullName>
    </recommendedName>
</protein>
<keyword evidence="1" id="KW-0812">Transmembrane</keyword>
<dbReference type="EMBL" id="CCKQ01008363">
    <property type="protein sequence ID" value="CDW79817.1"/>
    <property type="molecule type" value="Genomic_DNA"/>
</dbReference>
<feature type="transmembrane region" description="Helical" evidence="1">
    <location>
        <begin position="217"/>
        <end position="237"/>
    </location>
</feature>